<evidence type="ECO:0000313" key="2">
    <source>
        <dbReference type="EMBL" id="AFZ14856.1"/>
    </source>
</evidence>
<reference evidence="2 3" key="1">
    <citation type="submission" date="2012-06" db="EMBL/GenBank/DDBJ databases">
        <title>Finished chromosome of genome of Crinalium epipsammum PCC 9333.</title>
        <authorList>
            <consortium name="US DOE Joint Genome Institute"/>
            <person name="Gugger M."/>
            <person name="Coursin T."/>
            <person name="Rippka R."/>
            <person name="Tandeau De Marsac N."/>
            <person name="Huntemann M."/>
            <person name="Wei C.-L."/>
            <person name="Han J."/>
            <person name="Detter J.C."/>
            <person name="Han C."/>
            <person name="Tapia R."/>
            <person name="Davenport K."/>
            <person name="Daligault H."/>
            <person name="Erkkila T."/>
            <person name="Gu W."/>
            <person name="Munk A.C.C."/>
            <person name="Teshima H."/>
            <person name="Xu Y."/>
            <person name="Chain P."/>
            <person name="Chen A."/>
            <person name="Krypides N."/>
            <person name="Mavromatis K."/>
            <person name="Markowitz V."/>
            <person name="Szeto E."/>
            <person name="Ivanova N."/>
            <person name="Mikhailova N."/>
            <person name="Ovchinnikova G."/>
            <person name="Pagani I."/>
            <person name="Pati A."/>
            <person name="Goodwin L."/>
            <person name="Peters L."/>
            <person name="Pitluck S."/>
            <person name="Woyke T."/>
            <person name="Kerfeld C."/>
        </authorList>
    </citation>
    <scope>NUCLEOTIDE SEQUENCE [LARGE SCALE GENOMIC DNA]</scope>
    <source>
        <strain evidence="2 3">PCC 9333</strain>
    </source>
</reference>
<dbReference type="STRING" id="1173022.Cri9333_4051"/>
<dbReference type="KEGG" id="cep:Cri9333_4051"/>
<organism evidence="2 3">
    <name type="scientific">Crinalium epipsammum PCC 9333</name>
    <dbReference type="NCBI Taxonomy" id="1173022"/>
    <lineage>
        <taxon>Bacteria</taxon>
        <taxon>Bacillati</taxon>
        <taxon>Cyanobacteriota</taxon>
        <taxon>Cyanophyceae</taxon>
        <taxon>Gomontiellales</taxon>
        <taxon>Gomontiellaceae</taxon>
        <taxon>Crinalium</taxon>
    </lineage>
</organism>
<proteinExistence type="predicted"/>
<keyword evidence="1" id="KW-1133">Transmembrane helix</keyword>
<dbReference type="EMBL" id="CP003620">
    <property type="protein sequence ID" value="AFZ14856.1"/>
    <property type="molecule type" value="Genomic_DNA"/>
</dbReference>
<dbReference type="eggNOG" id="COG0222">
    <property type="taxonomic scope" value="Bacteria"/>
</dbReference>
<keyword evidence="1" id="KW-0812">Transmembrane</keyword>
<name>K9W3S3_9CYAN</name>
<sequence length="134" mass="15685">MSIKRFNSGVGLIYVLVVLFFISLIFAILRALLPLLIVVGAAGGLWWFWNRNQMQKRQQQRFLNSVFNQILTENQGRVTVFDFAMKTDLKPLHARQFLDEWAKECSAHFDVTEEGNIVYYFPMDKSSFPFQNEQ</sequence>
<accession>K9W3S3</accession>
<gene>
    <name evidence="2" type="ORF">Cri9333_4051</name>
</gene>
<keyword evidence="3" id="KW-1185">Reference proteome</keyword>
<protein>
    <submittedName>
        <fullName evidence="2">Uncharacterized protein</fullName>
    </submittedName>
</protein>
<dbReference type="Proteomes" id="UP000010472">
    <property type="component" value="Chromosome"/>
</dbReference>
<dbReference type="RefSeq" id="WP_015204955.1">
    <property type="nucleotide sequence ID" value="NC_019753.1"/>
</dbReference>
<evidence type="ECO:0000256" key="1">
    <source>
        <dbReference type="SAM" id="Phobius"/>
    </source>
</evidence>
<evidence type="ECO:0000313" key="3">
    <source>
        <dbReference type="Proteomes" id="UP000010472"/>
    </source>
</evidence>
<dbReference type="OrthoDB" id="574450at2"/>
<feature type="transmembrane region" description="Helical" evidence="1">
    <location>
        <begin position="32"/>
        <end position="49"/>
    </location>
</feature>
<dbReference type="HOGENOM" id="CLU_1892723_0_0_3"/>
<dbReference type="AlphaFoldDB" id="K9W3S3"/>
<feature type="transmembrane region" description="Helical" evidence="1">
    <location>
        <begin position="7"/>
        <end position="26"/>
    </location>
</feature>
<keyword evidence="1" id="KW-0472">Membrane</keyword>